<feature type="non-terminal residue" evidence="2">
    <location>
        <position position="61"/>
    </location>
</feature>
<protein>
    <submittedName>
        <fullName evidence="2">Uncharacterized protein</fullName>
    </submittedName>
</protein>
<dbReference type="EMBL" id="ADBV01006917">
    <property type="protein sequence ID" value="EJW78151.1"/>
    <property type="molecule type" value="Genomic_DNA"/>
</dbReference>
<gene>
    <name evidence="2" type="ORF">WUBG_10939</name>
</gene>
<feature type="coiled-coil region" evidence="1">
    <location>
        <begin position="5"/>
        <end position="60"/>
    </location>
</feature>
<name>J9E782_WUCBA</name>
<organism evidence="2 3">
    <name type="scientific">Wuchereria bancrofti</name>
    <dbReference type="NCBI Taxonomy" id="6293"/>
    <lineage>
        <taxon>Eukaryota</taxon>
        <taxon>Metazoa</taxon>
        <taxon>Ecdysozoa</taxon>
        <taxon>Nematoda</taxon>
        <taxon>Chromadorea</taxon>
        <taxon>Rhabditida</taxon>
        <taxon>Spirurina</taxon>
        <taxon>Spiruromorpha</taxon>
        <taxon>Filarioidea</taxon>
        <taxon>Onchocercidae</taxon>
        <taxon>Wuchereria</taxon>
    </lineage>
</organism>
<evidence type="ECO:0000256" key="1">
    <source>
        <dbReference type="SAM" id="Coils"/>
    </source>
</evidence>
<evidence type="ECO:0000313" key="2">
    <source>
        <dbReference type="EMBL" id="EJW78151.1"/>
    </source>
</evidence>
<keyword evidence="1" id="KW-0175">Coiled coil</keyword>
<accession>J9E782</accession>
<evidence type="ECO:0000313" key="3">
    <source>
        <dbReference type="Proteomes" id="UP000004810"/>
    </source>
</evidence>
<proteinExistence type="predicted"/>
<dbReference type="Proteomes" id="UP000004810">
    <property type="component" value="Unassembled WGS sequence"/>
</dbReference>
<comment type="caution">
    <text evidence="2">The sequence shown here is derived from an EMBL/GenBank/DDBJ whole genome shotgun (WGS) entry which is preliminary data.</text>
</comment>
<dbReference type="AlphaFoldDB" id="J9E782"/>
<sequence length="61" mass="7153">MREISTVQEKKVQELEHRLNLLQKENERLGKACDDADEEVGDLKEQIFELLRVNAKLQAEM</sequence>
<dbReference type="Gene3D" id="1.20.5.170">
    <property type="match status" value="1"/>
</dbReference>
<reference evidence="3" key="1">
    <citation type="submission" date="2012-08" db="EMBL/GenBank/DDBJ databases">
        <title>The Genome Sequence of Wuchereria bancrofti.</title>
        <authorList>
            <person name="Nutman T.B."/>
            <person name="Fink D.L."/>
            <person name="Russ C."/>
            <person name="Young S."/>
            <person name="Zeng Q."/>
            <person name="Koehrsen M."/>
            <person name="Alvarado L."/>
            <person name="Berlin A."/>
            <person name="Chapman S.B."/>
            <person name="Chen Z."/>
            <person name="Freedman E."/>
            <person name="Gellesch M."/>
            <person name="Goldberg J."/>
            <person name="Griggs A."/>
            <person name="Gujja S."/>
            <person name="Heilman E.R."/>
            <person name="Heiman D."/>
            <person name="Hepburn T."/>
            <person name="Howarth C."/>
            <person name="Jen D."/>
            <person name="Larson L."/>
            <person name="Lewis B."/>
            <person name="Mehta T."/>
            <person name="Park D."/>
            <person name="Pearson M."/>
            <person name="Roberts A."/>
            <person name="Saif S."/>
            <person name="Shea T."/>
            <person name="Shenoy N."/>
            <person name="Sisk P."/>
            <person name="Stolte C."/>
            <person name="Sykes S."/>
            <person name="Walk T."/>
            <person name="White J."/>
            <person name="Yandava C."/>
            <person name="Haas B."/>
            <person name="Henn M.R."/>
            <person name="Nusbaum C."/>
            <person name="Birren B."/>
        </authorList>
    </citation>
    <scope>NUCLEOTIDE SEQUENCE [LARGE SCALE GENOMIC DNA]</scope>
    <source>
        <strain evidence="3">NA</strain>
    </source>
</reference>